<sequence length="319" mass="36537">MSSRNRLNFLRRGRTHDSFLSEESFACHGLPNDQFSEYGAYDSQPQIQSTRRHPNGFYDEYYAAPTPTAHQRFDFYTVPETPSHLLEQESPSYAAPENSGRAQRRQGMLFQNGYLPTSNIDNPPSSMRESGMTELSNDLQRYISPTLRSHRLGYCPEVNDSGSQARRGYGRGAIDYNMSVNNTDMQVGSSQAHRHAPAYQANRLQRIDEWENTSEAQQQEPFGSPNLADYRLSQIYSGDELEETTAGDFQDYHTSTHFGIGRYDPESSFLNFDDADINPYYSIPHSASYEPLQENYDYYSSSFRRNDPTYGSPHGNWSY</sequence>
<reference evidence="1" key="1">
    <citation type="submission" date="2013-11" db="EMBL/GenBank/DDBJ databases">
        <title>Genome sequence of the fusiform rust pathogen reveals effectors for host alternation and coevolution with pine.</title>
        <authorList>
            <consortium name="DOE Joint Genome Institute"/>
            <person name="Smith K."/>
            <person name="Pendleton A."/>
            <person name="Kubisiak T."/>
            <person name="Anderson C."/>
            <person name="Salamov A."/>
            <person name="Aerts A."/>
            <person name="Riley R."/>
            <person name="Clum A."/>
            <person name="Lindquist E."/>
            <person name="Ence D."/>
            <person name="Campbell M."/>
            <person name="Kronenberg Z."/>
            <person name="Feau N."/>
            <person name="Dhillon B."/>
            <person name="Hamelin R."/>
            <person name="Burleigh J."/>
            <person name="Smith J."/>
            <person name="Yandell M."/>
            <person name="Nelson C."/>
            <person name="Grigoriev I."/>
            <person name="Davis J."/>
        </authorList>
    </citation>
    <scope>NUCLEOTIDE SEQUENCE</scope>
    <source>
        <strain evidence="1">G11</strain>
    </source>
</reference>
<proteinExistence type="predicted"/>
<dbReference type="Proteomes" id="UP000886653">
    <property type="component" value="Unassembled WGS sequence"/>
</dbReference>
<organism evidence="1 2">
    <name type="scientific">Cronartium quercuum f. sp. fusiforme G11</name>
    <dbReference type="NCBI Taxonomy" id="708437"/>
    <lineage>
        <taxon>Eukaryota</taxon>
        <taxon>Fungi</taxon>
        <taxon>Dikarya</taxon>
        <taxon>Basidiomycota</taxon>
        <taxon>Pucciniomycotina</taxon>
        <taxon>Pucciniomycetes</taxon>
        <taxon>Pucciniales</taxon>
        <taxon>Coleosporiaceae</taxon>
        <taxon>Cronartium</taxon>
    </lineage>
</organism>
<name>A0A9P6NWZ1_9BASI</name>
<protein>
    <submittedName>
        <fullName evidence="1">Uncharacterized protein</fullName>
    </submittedName>
</protein>
<keyword evidence="2" id="KW-1185">Reference proteome</keyword>
<comment type="caution">
    <text evidence="1">The sequence shown here is derived from an EMBL/GenBank/DDBJ whole genome shotgun (WGS) entry which is preliminary data.</text>
</comment>
<dbReference type="AlphaFoldDB" id="A0A9P6NWZ1"/>
<dbReference type="EMBL" id="MU167211">
    <property type="protein sequence ID" value="KAG0151714.1"/>
    <property type="molecule type" value="Genomic_DNA"/>
</dbReference>
<evidence type="ECO:0000313" key="1">
    <source>
        <dbReference type="EMBL" id="KAG0151714.1"/>
    </source>
</evidence>
<dbReference type="OrthoDB" id="10353640at2759"/>
<evidence type="ECO:0000313" key="2">
    <source>
        <dbReference type="Proteomes" id="UP000886653"/>
    </source>
</evidence>
<accession>A0A9P6NWZ1</accession>
<gene>
    <name evidence="1" type="ORF">CROQUDRAFT_86336</name>
</gene>